<dbReference type="InterPro" id="IPR051916">
    <property type="entry name" value="GPI-anchor_lipid_remodeler"/>
</dbReference>
<evidence type="ECO:0000313" key="3">
    <source>
        <dbReference type="Proteomes" id="UP000604117"/>
    </source>
</evidence>
<feature type="domain" description="Endonuclease/exonuclease/phosphatase" evidence="1">
    <location>
        <begin position="8"/>
        <end position="211"/>
    </location>
</feature>
<evidence type="ECO:0000259" key="1">
    <source>
        <dbReference type="Pfam" id="PF03372"/>
    </source>
</evidence>
<organism evidence="2 3">
    <name type="scientific">Asanoa siamensis</name>
    <dbReference type="NCBI Taxonomy" id="926357"/>
    <lineage>
        <taxon>Bacteria</taxon>
        <taxon>Bacillati</taxon>
        <taxon>Actinomycetota</taxon>
        <taxon>Actinomycetes</taxon>
        <taxon>Micromonosporales</taxon>
        <taxon>Micromonosporaceae</taxon>
        <taxon>Asanoa</taxon>
    </lineage>
</organism>
<dbReference type="PANTHER" id="PTHR14859:SF15">
    <property type="entry name" value="ENDONUCLEASE_EXONUCLEASE_PHOSPHATASE DOMAIN-CONTAINING PROTEIN"/>
    <property type="match status" value="1"/>
</dbReference>
<dbReference type="Pfam" id="PF03372">
    <property type="entry name" value="Exo_endo_phos"/>
    <property type="match status" value="1"/>
</dbReference>
<accession>A0ABQ4CKL6</accession>
<dbReference type="Gene3D" id="3.60.10.10">
    <property type="entry name" value="Endonuclease/exonuclease/phosphatase"/>
    <property type="match status" value="1"/>
</dbReference>
<keyword evidence="3" id="KW-1185">Reference proteome</keyword>
<gene>
    <name evidence="2" type="ORF">Asi02nite_13510</name>
</gene>
<dbReference type="InterPro" id="IPR036691">
    <property type="entry name" value="Endo/exonu/phosph_ase_sf"/>
</dbReference>
<name>A0ABQ4CKL6_9ACTN</name>
<dbReference type="SUPFAM" id="SSF56219">
    <property type="entry name" value="DNase I-like"/>
    <property type="match status" value="1"/>
</dbReference>
<dbReference type="InterPro" id="IPR005135">
    <property type="entry name" value="Endo/exonuclease/phosphatase"/>
</dbReference>
<dbReference type="Proteomes" id="UP000604117">
    <property type="component" value="Unassembled WGS sequence"/>
</dbReference>
<proteinExistence type="predicted"/>
<sequence>MTARVRVVSYNIHSFKDDLGALATVVADLAPDVLVVQEGARRFRWRQKNAALADRLRMVVGGGGLWSLGNLVLTTLRVRVLETRDVRYRVLPGHHARGAVFATCAVPGARFVVTGSHLSTDPAVRPTQAAAWRTEMRAYDLPVVAAGDLNAEPGDPTWAAVADGLQIAGTAPTHPASGPRRAIDGVFVDKRVEVTRFQVVDTPTARRASDHLPIAVDLVIPDK</sequence>
<dbReference type="RefSeq" id="WP_203711298.1">
    <property type="nucleotide sequence ID" value="NZ_BONE01000007.1"/>
</dbReference>
<dbReference type="PANTHER" id="PTHR14859">
    <property type="entry name" value="CALCOFLUOR WHITE HYPERSENSITIVE PROTEIN PRECURSOR"/>
    <property type="match status" value="1"/>
</dbReference>
<comment type="caution">
    <text evidence="2">The sequence shown here is derived from an EMBL/GenBank/DDBJ whole genome shotgun (WGS) entry which is preliminary data.</text>
</comment>
<evidence type="ECO:0000313" key="2">
    <source>
        <dbReference type="EMBL" id="GIF71833.1"/>
    </source>
</evidence>
<protein>
    <recommendedName>
        <fullName evidence="1">Endonuclease/exonuclease/phosphatase domain-containing protein</fullName>
    </recommendedName>
</protein>
<dbReference type="EMBL" id="BONE01000007">
    <property type="protein sequence ID" value="GIF71833.1"/>
    <property type="molecule type" value="Genomic_DNA"/>
</dbReference>
<reference evidence="2 3" key="1">
    <citation type="submission" date="2021-01" db="EMBL/GenBank/DDBJ databases">
        <title>Whole genome shotgun sequence of Asanoa siamensis NBRC 107932.</title>
        <authorList>
            <person name="Komaki H."/>
            <person name="Tamura T."/>
        </authorList>
    </citation>
    <scope>NUCLEOTIDE SEQUENCE [LARGE SCALE GENOMIC DNA]</scope>
    <source>
        <strain evidence="2 3">NBRC 107932</strain>
    </source>
</reference>